<reference evidence="2" key="1">
    <citation type="submission" date="2023-10" db="EMBL/GenBank/DDBJ databases">
        <title>Genome assembly of Pristionchus species.</title>
        <authorList>
            <person name="Yoshida K."/>
            <person name="Sommer R.J."/>
        </authorList>
    </citation>
    <scope>NUCLEOTIDE SEQUENCE</scope>
    <source>
        <strain evidence="2">RS0144</strain>
    </source>
</reference>
<name>A0AAV5SBH6_9BILA</name>
<feature type="signal peptide" evidence="1">
    <location>
        <begin position="1"/>
        <end position="28"/>
    </location>
</feature>
<proteinExistence type="predicted"/>
<organism evidence="2 3">
    <name type="scientific">Pristionchus entomophagus</name>
    <dbReference type="NCBI Taxonomy" id="358040"/>
    <lineage>
        <taxon>Eukaryota</taxon>
        <taxon>Metazoa</taxon>
        <taxon>Ecdysozoa</taxon>
        <taxon>Nematoda</taxon>
        <taxon>Chromadorea</taxon>
        <taxon>Rhabditida</taxon>
        <taxon>Rhabditina</taxon>
        <taxon>Diplogasteromorpha</taxon>
        <taxon>Diplogasteroidea</taxon>
        <taxon>Neodiplogasteridae</taxon>
        <taxon>Pristionchus</taxon>
    </lineage>
</organism>
<keyword evidence="3" id="KW-1185">Reference proteome</keyword>
<accession>A0AAV5SBH6</accession>
<keyword evidence="1" id="KW-0732">Signal</keyword>
<evidence type="ECO:0000256" key="1">
    <source>
        <dbReference type="SAM" id="SignalP"/>
    </source>
</evidence>
<evidence type="ECO:0000313" key="2">
    <source>
        <dbReference type="EMBL" id="GMS79817.1"/>
    </source>
</evidence>
<protein>
    <submittedName>
        <fullName evidence="2">Uncharacterized protein</fullName>
    </submittedName>
</protein>
<gene>
    <name evidence="2" type="ORF">PENTCL1PPCAC_1992</name>
</gene>
<dbReference type="AlphaFoldDB" id="A0AAV5SBH6"/>
<sequence length="100" mass="10553">YPLFFRTMSSSARFCLFLLLSTLAMGAAAPSREKRQAPVPAPAPGLTTSLTNPITDVISLFFNLYVSFLNAIPFVGPLMGGAVGAFNPGNIIKMGANTVD</sequence>
<feature type="chain" id="PRO_5043809022" evidence="1">
    <location>
        <begin position="29"/>
        <end position="100"/>
    </location>
</feature>
<dbReference type="Proteomes" id="UP001432027">
    <property type="component" value="Unassembled WGS sequence"/>
</dbReference>
<feature type="non-terminal residue" evidence="2">
    <location>
        <position position="100"/>
    </location>
</feature>
<dbReference type="EMBL" id="BTSX01000001">
    <property type="protein sequence ID" value="GMS79817.1"/>
    <property type="molecule type" value="Genomic_DNA"/>
</dbReference>
<evidence type="ECO:0000313" key="3">
    <source>
        <dbReference type="Proteomes" id="UP001432027"/>
    </source>
</evidence>
<comment type="caution">
    <text evidence="2">The sequence shown here is derived from an EMBL/GenBank/DDBJ whole genome shotgun (WGS) entry which is preliminary data.</text>
</comment>
<feature type="non-terminal residue" evidence="2">
    <location>
        <position position="1"/>
    </location>
</feature>